<comment type="caution">
    <text evidence="1">The sequence shown here is derived from an EMBL/GenBank/DDBJ whole genome shotgun (WGS) entry which is preliminary data.</text>
</comment>
<dbReference type="Proteomes" id="UP001497535">
    <property type="component" value="Unassembled WGS sequence"/>
</dbReference>
<gene>
    <name evidence="1" type="ORF">MENTE1834_LOCUS46619</name>
</gene>
<dbReference type="EMBL" id="CAVMJV010000173">
    <property type="protein sequence ID" value="CAK5119904.1"/>
    <property type="molecule type" value="Genomic_DNA"/>
</dbReference>
<name>A0ACB1B358_MELEN</name>
<evidence type="ECO:0000313" key="2">
    <source>
        <dbReference type="Proteomes" id="UP001497535"/>
    </source>
</evidence>
<proteinExistence type="predicted"/>
<sequence length="311" mass="35845">MHVLVAITFTVSWVLFCAALFKHVEDWTYSKSLYFVCISLLTVGLGDVKVSRRGYMLIFFVFVMIGLSLVSMCINVIQNSIEDFYKRLLAQTLENYKHGDASKIEHNFLAKVLLPLLGKRRKESMMRQMREEAVKSGIELPNTFEGIFDGSKEDTSSISNVSDFEVEIQLPSPSLSLKTEENEESIHEKPALLEVLSENPQNFSLKYLQIPHEGWFRQRRPSFQLDEDQMRMIPYVDSDVFSMNNNIIDNNYIYTRERNESNHQIDNNNNEKDDEDDLIPHLKVVQGAIVLTENGEQQMVHSIVCSNSHLP</sequence>
<keyword evidence="2" id="KW-1185">Reference proteome</keyword>
<evidence type="ECO:0000313" key="1">
    <source>
        <dbReference type="EMBL" id="CAK5119904.1"/>
    </source>
</evidence>
<accession>A0ACB1B358</accession>
<reference evidence="1" key="1">
    <citation type="submission" date="2023-11" db="EMBL/GenBank/DDBJ databases">
        <authorList>
            <person name="Poullet M."/>
        </authorList>
    </citation>
    <scope>NUCLEOTIDE SEQUENCE</scope>
    <source>
        <strain evidence="1">E1834</strain>
    </source>
</reference>
<protein>
    <submittedName>
        <fullName evidence="1">Uncharacterized protein</fullName>
    </submittedName>
</protein>
<organism evidence="1 2">
    <name type="scientific">Meloidogyne enterolobii</name>
    <name type="common">Root-knot nematode worm</name>
    <name type="synonym">Meloidogyne mayaguensis</name>
    <dbReference type="NCBI Taxonomy" id="390850"/>
    <lineage>
        <taxon>Eukaryota</taxon>
        <taxon>Metazoa</taxon>
        <taxon>Ecdysozoa</taxon>
        <taxon>Nematoda</taxon>
        <taxon>Chromadorea</taxon>
        <taxon>Rhabditida</taxon>
        <taxon>Tylenchina</taxon>
        <taxon>Tylenchomorpha</taxon>
        <taxon>Tylenchoidea</taxon>
        <taxon>Meloidogynidae</taxon>
        <taxon>Meloidogyninae</taxon>
        <taxon>Meloidogyne</taxon>
    </lineage>
</organism>